<dbReference type="SUPFAM" id="SSF46785">
    <property type="entry name" value="Winged helix' DNA-binding domain"/>
    <property type="match status" value="1"/>
</dbReference>
<dbReference type="InterPro" id="IPR036390">
    <property type="entry name" value="WH_DNA-bd_sf"/>
</dbReference>
<evidence type="ECO:0000313" key="5">
    <source>
        <dbReference type="EMBL" id="ARP93900.1"/>
    </source>
</evidence>
<dbReference type="RefSeq" id="WP_086077673.1">
    <property type="nucleotide sequence ID" value="NZ_CP021111.1"/>
</dbReference>
<gene>
    <name evidence="5" type="ORF">CAL15_05570</name>
</gene>
<dbReference type="InterPro" id="IPR039422">
    <property type="entry name" value="MarR/SlyA-like"/>
</dbReference>
<dbReference type="KEGG" id="bgm:CAL15_05570"/>
<dbReference type="InterPro" id="IPR036388">
    <property type="entry name" value="WH-like_DNA-bd_sf"/>
</dbReference>
<organism evidence="5 6">
    <name type="scientific">Bordetella genomosp. 13</name>
    <dbReference type="NCBI Taxonomy" id="463040"/>
    <lineage>
        <taxon>Bacteria</taxon>
        <taxon>Pseudomonadati</taxon>
        <taxon>Pseudomonadota</taxon>
        <taxon>Betaproteobacteria</taxon>
        <taxon>Burkholderiales</taxon>
        <taxon>Alcaligenaceae</taxon>
        <taxon>Bordetella</taxon>
    </lineage>
</organism>
<dbReference type="SMART" id="SM00347">
    <property type="entry name" value="HTH_MARR"/>
    <property type="match status" value="1"/>
</dbReference>
<keyword evidence="1" id="KW-0805">Transcription regulation</keyword>
<dbReference type="GO" id="GO:0006950">
    <property type="term" value="P:response to stress"/>
    <property type="evidence" value="ECO:0007669"/>
    <property type="project" value="TreeGrafter"/>
</dbReference>
<accession>A0A1W6Z9R1</accession>
<evidence type="ECO:0000256" key="2">
    <source>
        <dbReference type="ARBA" id="ARBA00023125"/>
    </source>
</evidence>
<name>A0A1W6Z9R1_9BORD</name>
<evidence type="ECO:0000259" key="4">
    <source>
        <dbReference type="PROSITE" id="PS50995"/>
    </source>
</evidence>
<dbReference type="PROSITE" id="PS01117">
    <property type="entry name" value="HTH_MARR_1"/>
    <property type="match status" value="1"/>
</dbReference>
<dbReference type="InterPro" id="IPR023187">
    <property type="entry name" value="Tscrpt_reg_MarR-type_CS"/>
</dbReference>
<feature type="domain" description="HTH marR-type" evidence="4">
    <location>
        <begin position="10"/>
        <end position="143"/>
    </location>
</feature>
<dbReference type="Proteomes" id="UP000194161">
    <property type="component" value="Chromosome"/>
</dbReference>
<dbReference type="EMBL" id="CP021111">
    <property type="protein sequence ID" value="ARP93900.1"/>
    <property type="molecule type" value="Genomic_DNA"/>
</dbReference>
<dbReference type="Pfam" id="PF12802">
    <property type="entry name" value="MarR_2"/>
    <property type="match status" value="1"/>
</dbReference>
<dbReference type="GO" id="GO:0003677">
    <property type="term" value="F:DNA binding"/>
    <property type="evidence" value="ECO:0007669"/>
    <property type="project" value="UniProtKB-KW"/>
</dbReference>
<keyword evidence="3" id="KW-0804">Transcription</keyword>
<proteinExistence type="predicted"/>
<evidence type="ECO:0000256" key="1">
    <source>
        <dbReference type="ARBA" id="ARBA00023015"/>
    </source>
</evidence>
<dbReference type="PANTHER" id="PTHR33164">
    <property type="entry name" value="TRANSCRIPTIONAL REGULATOR, MARR FAMILY"/>
    <property type="match status" value="1"/>
</dbReference>
<dbReference type="AlphaFoldDB" id="A0A1W6Z9R1"/>
<dbReference type="OrthoDB" id="8795430at2"/>
<keyword evidence="6" id="KW-1185">Reference proteome</keyword>
<evidence type="ECO:0000256" key="3">
    <source>
        <dbReference type="ARBA" id="ARBA00023163"/>
    </source>
</evidence>
<evidence type="ECO:0000313" key="6">
    <source>
        <dbReference type="Proteomes" id="UP000194161"/>
    </source>
</evidence>
<protein>
    <recommendedName>
        <fullName evidence="4">HTH marR-type domain-containing protein</fullName>
    </recommendedName>
</protein>
<sequence>MDATADLRVSVCTNSALRRATRRVGQLYDDALAPIGLRATQYSILAQIDRAGGSPLVGWMAEVLVMDLSALGHTLRSLARDGLVEVLPDQEDRRSRRVRLTRAGKSKLVKARVLWSDAHRRFEEAFGADEAAQLRLVLDAIASPAFVDRFKRQA</sequence>
<dbReference type="PANTHER" id="PTHR33164:SF105">
    <property type="entry name" value="TRANSCRIPTIONAL REPRESSOR PROTEIN-RELATED"/>
    <property type="match status" value="1"/>
</dbReference>
<dbReference type="InterPro" id="IPR000835">
    <property type="entry name" value="HTH_MarR-typ"/>
</dbReference>
<reference evidence="5 6" key="1">
    <citation type="submission" date="2017-05" db="EMBL/GenBank/DDBJ databases">
        <title>Complete and WGS of Bordetella genogroups.</title>
        <authorList>
            <person name="Spilker T."/>
            <person name="LiPuma J."/>
        </authorList>
    </citation>
    <scope>NUCLEOTIDE SEQUENCE [LARGE SCALE GENOMIC DNA]</scope>
    <source>
        <strain evidence="5 6">AU7206</strain>
    </source>
</reference>
<dbReference type="PROSITE" id="PS50995">
    <property type="entry name" value="HTH_MARR_2"/>
    <property type="match status" value="1"/>
</dbReference>
<dbReference type="GO" id="GO:0003700">
    <property type="term" value="F:DNA-binding transcription factor activity"/>
    <property type="evidence" value="ECO:0007669"/>
    <property type="project" value="InterPro"/>
</dbReference>
<keyword evidence="2" id="KW-0238">DNA-binding</keyword>
<dbReference type="Gene3D" id="1.10.10.10">
    <property type="entry name" value="Winged helix-like DNA-binding domain superfamily/Winged helix DNA-binding domain"/>
    <property type="match status" value="1"/>
</dbReference>